<dbReference type="InterPro" id="IPR016193">
    <property type="entry name" value="Cytidine_deaminase-like"/>
</dbReference>
<evidence type="ECO:0000256" key="7">
    <source>
        <dbReference type="ARBA" id="ARBA00022833"/>
    </source>
</evidence>
<keyword evidence="11" id="KW-1185">Reference proteome</keyword>
<accession>F6D769</accession>
<dbReference type="EMBL" id="CP002772">
    <property type="protein sequence ID" value="AEG19028.1"/>
    <property type="molecule type" value="Genomic_DNA"/>
</dbReference>
<evidence type="ECO:0000256" key="1">
    <source>
        <dbReference type="ARBA" id="ARBA00001947"/>
    </source>
</evidence>
<dbReference type="GO" id="GO:0005737">
    <property type="term" value="C:cytoplasm"/>
    <property type="evidence" value="ECO:0007669"/>
    <property type="project" value="UniProtKB-SubCell"/>
</dbReference>
<dbReference type="Proteomes" id="UP000009231">
    <property type="component" value="Chromosome"/>
</dbReference>
<comment type="cofactor">
    <cofactor evidence="1">
        <name>Zn(2+)</name>
        <dbReference type="ChEBI" id="CHEBI:29105"/>
    </cofactor>
</comment>
<keyword evidence="5" id="KW-0479">Metal-binding</keyword>
<gene>
    <name evidence="10" type="ordered locus">MSWAN_2019</name>
</gene>
<keyword evidence="6 10" id="KW-0378">Hydrolase</keyword>
<dbReference type="KEGG" id="mew:MSWAN_2019"/>
<evidence type="ECO:0000259" key="9">
    <source>
        <dbReference type="PROSITE" id="PS51747"/>
    </source>
</evidence>
<dbReference type="EC" id="3.5.4.1" evidence="10"/>
<dbReference type="GeneID" id="10669537"/>
<dbReference type="FunFam" id="3.40.140.10:FF:000016">
    <property type="entry name" value="Cytosine deaminase"/>
    <property type="match status" value="1"/>
</dbReference>
<comment type="pathway">
    <text evidence="8">Pyrimidine metabolism.</text>
</comment>
<dbReference type="eggNOG" id="arCOG01488">
    <property type="taxonomic scope" value="Archaea"/>
</dbReference>
<dbReference type="PANTHER" id="PTHR11079">
    <property type="entry name" value="CYTOSINE DEAMINASE FAMILY MEMBER"/>
    <property type="match status" value="1"/>
</dbReference>
<keyword evidence="4" id="KW-0963">Cytoplasm</keyword>
<evidence type="ECO:0000313" key="11">
    <source>
        <dbReference type="Proteomes" id="UP000009231"/>
    </source>
</evidence>
<evidence type="ECO:0000256" key="5">
    <source>
        <dbReference type="ARBA" id="ARBA00022723"/>
    </source>
</evidence>
<dbReference type="GO" id="GO:0004131">
    <property type="term" value="F:cytosine deaminase activity"/>
    <property type="evidence" value="ECO:0007669"/>
    <property type="project" value="UniProtKB-EC"/>
</dbReference>
<protein>
    <submittedName>
        <fullName evidence="10">Cytosine deaminase</fullName>
        <ecNumber evidence="10">3.5.4.1</ecNumber>
    </submittedName>
</protein>
<dbReference type="HOGENOM" id="CLU_025810_7_2_2"/>
<sequence length="155" mass="17454">MEKECYMEHYKFMAEALKEAKKALNEGGIPIGAILVNNGKIVSKGHNKLLQRDSPILHAEVDCIESAGRLNGKDYKNSTLYTTLSPCDMCSGMILLYKIPKVVMGENKTLKGPEDYLMKNGVELINLDMGNCKELIESFIRKNPEVWDKEIEKIS</sequence>
<dbReference type="Gene3D" id="3.40.140.10">
    <property type="entry name" value="Cytidine Deaminase, domain 2"/>
    <property type="match status" value="1"/>
</dbReference>
<evidence type="ECO:0000256" key="4">
    <source>
        <dbReference type="ARBA" id="ARBA00022490"/>
    </source>
</evidence>
<proteinExistence type="predicted"/>
<evidence type="ECO:0000256" key="6">
    <source>
        <dbReference type="ARBA" id="ARBA00022801"/>
    </source>
</evidence>
<dbReference type="GO" id="GO:0055086">
    <property type="term" value="P:nucleobase-containing small molecule metabolic process"/>
    <property type="evidence" value="ECO:0007669"/>
    <property type="project" value="UniProtKB-ARBA"/>
</dbReference>
<organism evidence="10 11">
    <name type="scientific">Methanobacterium paludis (strain DSM 25820 / JCM 18151 / SWAN1)</name>
    <dbReference type="NCBI Taxonomy" id="868131"/>
    <lineage>
        <taxon>Archaea</taxon>
        <taxon>Methanobacteriati</taxon>
        <taxon>Methanobacteriota</taxon>
        <taxon>Methanomada group</taxon>
        <taxon>Methanobacteria</taxon>
        <taxon>Methanobacteriales</taxon>
        <taxon>Methanobacteriaceae</taxon>
        <taxon>Methanobacterium</taxon>
    </lineage>
</organism>
<evidence type="ECO:0000256" key="2">
    <source>
        <dbReference type="ARBA" id="ARBA00004496"/>
    </source>
</evidence>
<dbReference type="InterPro" id="IPR002125">
    <property type="entry name" value="CMP_dCMP_dom"/>
</dbReference>
<dbReference type="GO" id="GO:0072527">
    <property type="term" value="P:pyrimidine-containing compound metabolic process"/>
    <property type="evidence" value="ECO:0007669"/>
    <property type="project" value="UniProtKB-ARBA"/>
</dbReference>
<dbReference type="STRING" id="868131.MSWAN_2019"/>
<dbReference type="PROSITE" id="PS51747">
    <property type="entry name" value="CYT_DCMP_DEAMINASES_2"/>
    <property type="match status" value="1"/>
</dbReference>
<evidence type="ECO:0000256" key="3">
    <source>
        <dbReference type="ARBA" id="ARBA00011738"/>
    </source>
</evidence>
<reference evidence="10 11" key="1">
    <citation type="journal article" date="2014" name="Int. J. Syst. Evol. Microbiol.">
        <title>Methanobacterium paludis sp. nov. and a novel strain of Methanobacterium lacus isolated from northern peatlands.</title>
        <authorList>
            <person name="Cadillo-Quiroz H."/>
            <person name="Brauer S.L."/>
            <person name="Goodson N."/>
            <person name="Yavitt J.B."/>
            <person name="Zinder S.H."/>
        </authorList>
    </citation>
    <scope>NUCLEOTIDE SEQUENCE [LARGE SCALE GENOMIC DNA]</scope>
    <source>
        <strain evidence="11">DSM 25820 / JCM 18151 / SWAN1</strain>
    </source>
</reference>
<name>F6D769_METPW</name>
<dbReference type="RefSeq" id="WP_013826527.1">
    <property type="nucleotide sequence ID" value="NC_015574.1"/>
</dbReference>
<comment type="subcellular location">
    <subcellularLocation>
        <location evidence="2">Cytoplasm</location>
    </subcellularLocation>
</comment>
<keyword evidence="7" id="KW-0862">Zinc</keyword>
<evidence type="ECO:0000313" key="10">
    <source>
        <dbReference type="EMBL" id="AEG19028.1"/>
    </source>
</evidence>
<evidence type="ECO:0000256" key="8">
    <source>
        <dbReference type="ARBA" id="ARBA00060693"/>
    </source>
</evidence>
<dbReference type="SUPFAM" id="SSF53927">
    <property type="entry name" value="Cytidine deaminase-like"/>
    <property type="match status" value="1"/>
</dbReference>
<dbReference type="Pfam" id="PF00383">
    <property type="entry name" value="dCMP_cyt_deam_1"/>
    <property type="match status" value="1"/>
</dbReference>
<dbReference type="CDD" id="cd01285">
    <property type="entry name" value="nucleoside_deaminase"/>
    <property type="match status" value="1"/>
</dbReference>
<dbReference type="GO" id="GO:0046872">
    <property type="term" value="F:metal ion binding"/>
    <property type="evidence" value="ECO:0007669"/>
    <property type="project" value="UniProtKB-KW"/>
</dbReference>
<feature type="domain" description="CMP/dCMP-type deaminase" evidence="9">
    <location>
        <begin position="7"/>
        <end position="123"/>
    </location>
</feature>
<comment type="subunit">
    <text evidence="3">Homodimer.</text>
</comment>
<dbReference type="AlphaFoldDB" id="F6D769"/>
<dbReference type="GO" id="GO:0008835">
    <property type="term" value="F:diaminohydroxyphosphoribosylaminopyrimidine deaminase activity"/>
    <property type="evidence" value="ECO:0007669"/>
    <property type="project" value="TreeGrafter"/>
</dbReference>
<dbReference type="PANTHER" id="PTHR11079:SF190">
    <property type="entry name" value="CYTOSINE DEAMINASE"/>
    <property type="match status" value="1"/>
</dbReference>